<accession>A0A543PUR0</accession>
<evidence type="ECO:0000256" key="2">
    <source>
        <dbReference type="ARBA" id="ARBA00012652"/>
    </source>
</evidence>
<dbReference type="AlphaFoldDB" id="A0A543PUR0"/>
<dbReference type="Gene3D" id="1.50.10.10">
    <property type="match status" value="1"/>
</dbReference>
<dbReference type="Pfam" id="PF17389">
    <property type="entry name" value="Bac_rhamnosid6H"/>
    <property type="match status" value="1"/>
</dbReference>
<dbReference type="InterPro" id="IPR012341">
    <property type="entry name" value="6hp_glycosidase-like_sf"/>
</dbReference>
<gene>
    <name evidence="8" type="ORF">FHX52_0904</name>
</gene>
<evidence type="ECO:0000313" key="9">
    <source>
        <dbReference type="Proteomes" id="UP000320085"/>
    </source>
</evidence>
<feature type="domain" description="Alpha-L-rhamnosidase six-hairpin glycosidase" evidence="6">
    <location>
        <begin position="315"/>
        <end position="669"/>
    </location>
</feature>
<evidence type="ECO:0000256" key="1">
    <source>
        <dbReference type="ARBA" id="ARBA00001445"/>
    </source>
</evidence>
<evidence type="ECO:0000256" key="3">
    <source>
        <dbReference type="ARBA" id="ARBA00022801"/>
    </source>
</evidence>
<organism evidence="8 9">
    <name type="scientific">Humibacillus xanthopallidus</name>
    <dbReference type="NCBI Taxonomy" id="412689"/>
    <lineage>
        <taxon>Bacteria</taxon>
        <taxon>Bacillati</taxon>
        <taxon>Actinomycetota</taxon>
        <taxon>Actinomycetes</taxon>
        <taxon>Micrococcales</taxon>
        <taxon>Intrasporangiaceae</taxon>
        <taxon>Humibacillus</taxon>
    </lineage>
</organism>
<dbReference type="GO" id="GO:0030596">
    <property type="term" value="F:alpha-L-rhamnosidase activity"/>
    <property type="evidence" value="ECO:0007669"/>
    <property type="project" value="UniProtKB-EC"/>
</dbReference>
<dbReference type="Pfam" id="PF17390">
    <property type="entry name" value="Bac_rhamnosid_C"/>
    <property type="match status" value="1"/>
</dbReference>
<evidence type="ECO:0000259" key="5">
    <source>
        <dbReference type="Pfam" id="PF08531"/>
    </source>
</evidence>
<feature type="domain" description="Bacterial alpha-L-rhamnosidase N-terminal" evidence="5">
    <location>
        <begin position="42"/>
        <end position="172"/>
    </location>
</feature>
<dbReference type="InterPro" id="IPR016007">
    <property type="entry name" value="Alpha_rhamnosid"/>
</dbReference>
<evidence type="ECO:0000259" key="7">
    <source>
        <dbReference type="Pfam" id="PF17390"/>
    </source>
</evidence>
<dbReference type="Pfam" id="PF08531">
    <property type="entry name" value="Bac_rhamnosid_N"/>
    <property type="match status" value="1"/>
</dbReference>
<evidence type="ECO:0000259" key="6">
    <source>
        <dbReference type="Pfam" id="PF17389"/>
    </source>
</evidence>
<dbReference type="Pfam" id="PF05592">
    <property type="entry name" value="Bac_rhamnosid"/>
    <property type="match status" value="1"/>
</dbReference>
<dbReference type="InterPro" id="IPR035396">
    <property type="entry name" value="Bac_rhamnosid6H"/>
</dbReference>
<dbReference type="InterPro" id="IPR013737">
    <property type="entry name" value="Bac_rhamnosid_N"/>
</dbReference>
<dbReference type="InterPro" id="IPR008902">
    <property type="entry name" value="Rhamnosid_concanavalin"/>
</dbReference>
<comment type="caution">
    <text evidence="8">The sequence shown here is derived from an EMBL/GenBank/DDBJ whole genome shotgun (WGS) entry which is preliminary data.</text>
</comment>
<feature type="domain" description="Alpha-L-rhamnosidase C-terminal" evidence="7">
    <location>
        <begin position="671"/>
        <end position="741"/>
    </location>
</feature>
<feature type="domain" description="Alpha-L-rhamnosidase concanavalin-like" evidence="4">
    <location>
        <begin position="213"/>
        <end position="310"/>
    </location>
</feature>
<dbReference type="PANTHER" id="PTHR33307">
    <property type="entry name" value="ALPHA-RHAMNOSIDASE (EUROFUNG)"/>
    <property type="match status" value="1"/>
</dbReference>
<dbReference type="EMBL" id="VFQF01000001">
    <property type="protein sequence ID" value="TQN47786.1"/>
    <property type="molecule type" value="Genomic_DNA"/>
</dbReference>
<protein>
    <recommendedName>
        <fullName evidence="2">alpha-L-rhamnosidase</fullName>
        <ecNumber evidence="2">3.2.1.40</ecNumber>
    </recommendedName>
</protein>
<name>A0A543PUR0_9MICO</name>
<keyword evidence="3" id="KW-0378">Hydrolase</keyword>
<dbReference type="InterPro" id="IPR035398">
    <property type="entry name" value="Bac_rhamnosid_C"/>
</dbReference>
<dbReference type="Gene3D" id="2.60.420.10">
    <property type="entry name" value="Maltose phosphorylase, domain 3"/>
    <property type="match status" value="1"/>
</dbReference>
<comment type="catalytic activity">
    <reaction evidence="1">
        <text>Hydrolysis of terminal non-reducing alpha-L-rhamnose residues in alpha-L-rhamnosides.</text>
        <dbReference type="EC" id="3.2.1.40"/>
    </reaction>
</comment>
<proteinExistence type="predicted"/>
<dbReference type="InterPro" id="IPR008928">
    <property type="entry name" value="6-hairpin_glycosidase_sf"/>
</dbReference>
<dbReference type="Gene3D" id="2.60.120.260">
    <property type="entry name" value="Galactose-binding domain-like"/>
    <property type="match status" value="2"/>
</dbReference>
<dbReference type="Proteomes" id="UP000320085">
    <property type="component" value="Unassembled WGS sequence"/>
</dbReference>
<sequence length="750" mass="82045">MTTLPDPRVGPAGWVADMVTPAVDLTAPLFRRELSLDRGHGEVDRAVLHISSLGVHEAFIDGVPVGPDVLSPGWSAYEWRLRFATHDVTELVRDGSVLSVCVGNGWWRGRLGFMGARALYGDRLGLIAQLELTFDDGHEQVVATDSSWTAGPSDTLADDLYDGQTIDAGRRPIDLTWHLPVVPLPFDTGVLTPYLGPRVVRHEVLRARRIWTSPSGRTLVDVGQNIVGWVRCTVQGPRGQEVRLRHAEVLEDGELGVRPLRDAQATDRFVLSGGVDHFEPSMTFHGFRYVEVTGWPGDLTDDDLEIVVVHSDLVRTGTFACSDPLLSRFHENVVWGTRGNMLDLPTDCPQRNERLGWTGDLAVFAPTAAYLFDVEGFLADWLVDLALEQEHADGFVPNVVPDVLKLMPHPPQFPPPESTAVWSDAAVWVPWALYEAYGDRVVLERQLPSMLAHLRRVQSLLSPTGLWDKGFQFGDWLDPDAPPDAPWKAKADPAVVATACLHRSARLVARAAEVLGLAAEQREATALADRVRGAFVEHYVGADGTVRSDCVTAYALAICFDLLDARDEERAGQRLAELVAQGGHRIATGFAGTPFVTDALTRTGHLDDAYALLLQTECPSWLYAVTMGATTVWERWDSMLPDGKVNPGEMTSFNHYALGAVADWMHRTVLGIAPAEPGYAAVRFAPRPGGGLTWCEGALDTRHGRVGLRWEQTTDGLVVTTDVPEGVHALLSLPDGTEVDVPAGRVTHRP</sequence>
<evidence type="ECO:0000259" key="4">
    <source>
        <dbReference type="Pfam" id="PF05592"/>
    </source>
</evidence>
<dbReference type="PANTHER" id="PTHR33307:SF6">
    <property type="entry name" value="ALPHA-RHAMNOSIDASE (EUROFUNG)-RELATED"/>
    <property type="match status" value="1"/>
</dbReference>
<dbReference type="SUPFAM" id="SSF48208">
    <property type="entry name" value="Six-hairpin glycosidases"/>
    <property type="match status" value="1"/>
</dbReference>
<evidence type="ECO:0000313" key="8">
    <source>
        <dbReference type="EMBL" id="TQN47786.1"/>
    </source>
</evidence>
<dbReference type="EC" id="3.2.1.40" evidence="2"/>
<dbReference type="GO" id="GO:0005975">
    <property type="term" value="P:carbohydrate metabolic process"/>
    <property type="evidence" value="ECO:0007669"/>
    <property type="project" value="InterPro"/>
</dbReference>
<reference evidence="8 9" key="1">
    <citation type="submission" date="2019-06" db="EMBL/GenBank/DDBJ databases">
        <title>Sequencing the genomes of 1000 actinobacteria strains.</title>
        <authorList>
            <person name="Klenk H.-P."/>
        </authorList>
    </citation>
    <scope>NUCLEOTIDE SEQUENCE [LARGE SCALE GENOMIC DNA]</scope>
    <source>
        <strain evidence="8 9">DSM 21776</strain>
    </source>
</reference>